<dbReference type="AlphaFoldDB" id="A0A2P4X0M1"/>
<gene>
    <name evidence="1" type="ORF">PHPALM_36163</name>
</gene>
<dbReference type="Proteomes" id="UP000237271">
    <property type="component" value="Unassembled WGS sequence"/>
</dbReference>
<feature type="non-terminal residue" evidence="1">
    <location>
        <position position="1"/>
    </location>
</feature>
<comment type="caution">
    <text evidence="1">The sequence shown here is derived from an EMBL/GenBank/DDBJ whole genome shotgun (WGS) entry which is preliminary data.</text>
</comment>
<name>A0A2P4X0M1_9STRA</name>
<accession>A0A2P4X0M1</accession>
<protein>
    <submittedName>
        <fullName evidence="1">Uncharacterized protein</fullName>
    </submittedName>
</protein>
<evidence type="ECO:0000313" key="1">
    <source>
        <dbReference type="EMBL" id="POM59102.1"/>
    </source>
</evidence>
<evidence type="ECO:0000313" key="2">
    <source>
        <dbReference type="Proteomes" id="UP000237271"/>
    </source>
</evidence>
<reference evidence="1 2" key="1">
    <citation type="journal article" date="2017" name="Genome Biol. Evol.">
        <title>Phytophthora megakarya and P. palmivora, closely related causal agents of cacao black pod rot, underwent increases in genome sizes and gene numbers by different mechanisms.</title>
        <authorList>
            <person name="Ali S.S."/>
            <person name="Shao J."/>
            <person name="Lary D.J."/>
            <person name="Kronmiller B."/>
            <person name="Shen D."/>
            <person name="Strem M.D."/>
            <person name="Amoako-Attah I."/>
            <person name="Akrofi A.Y."/>
            <person name="Begoude B.A."/>
            <person name="Ten Hoopen G.M."/>
            <person name="Coulibaly K."/>
            <person name="Kebe B.I."/>
            <person name="Melnick R.L."/>
            <person name="Guiltinan M.J."/>
            <person name="Tyler B.M."/>
            <person name="Meinhardt L.W."/>
            <person name="Bailey B.A."/>
        </authorList>
    </citation>
    <scope>NUCLEOTIDE SEQUENCE [LARGE SCALE GENOMIC DNA]</scope>
    <source>
        <strain evidence="2">sbr112.9</strain>
    </source>
</reference>
<dbReference type="EMBL" id="NCKW01020104">
    <property type="protein sequence ID" value="POM59102.1"/>
    <property type="molecule type" value="Genomic_DNA"/>
</dbReference>
<keyword evidence="2" id="KW-1185">Reference proteome</keyword>
<proteinExistence type="predicted"/>
<organism evidence="1 2">
    <name type="scientific">Phytophthora palmivora</name>
    <dbReference type="NCBI Taxonomy" id="4796"/>
    <lineage>
        <taxon>Eukaryota</taxon>
        <taxon>Sar</taxon>
        <taxon>Stramenopiles</taxon>
        <taxon>Oomycota</taxon>
        <taxon>Peronosporomycetes</taxon>
        <taxon>Peronosporales</taxon>
        <taxon>Peronosporaceae</taxon>
        <taxon>Phytophthora</taxon>
    </lineage>
</organism>
<sequence length="77" mass="8853">VSVNQHQIKQEPGTTLFMPAFSQFQSPREVTVEFEPFRTPAALFPEDLEELCELVDVRQMCADMIESDFSLLSQFLL</sequence>